<evidence type="ECO:0000259" key="4">
    <source>
        <dbReference type="PROSITE" id="PS50887"/>
    </source>
</evidence>
<name>A0ABM8IL03_9FIRM</name>
<dbReference type="Gene3D" id="3.30.70.270">
    <property type="match status" value="1"/>
</dbReference>
<dbReference type="InterPro" id="IPR001633">
    <property type="entry name" value="EAL_dom"/>
</dbReference>
<dbReference type="InterPro" id="IPR043128">
    <property type="entry name" value="Rev_trsase/Diguanyl_cyclase"/>
</dbReference>
<dbReference type="PANTHER" id="PTHR33121">
    <property type="entry name" value="CYCLIC DI-GMP PHOSPHODIESTERASE PDEF"/>
    <property type="match status" value="1"/>
</dbReference>
<accession>A0ABM8IL03</accession>
<feature type="transmembrane region" description="Helical" evidence="2">
    <location>
        <begin position="271"/>
        <end position="292"/>
    </location>
</feature>
<feature type="transmembrane region" description="Helical" evidence="2">
    <location>
        <begin position="12"/>
        <end position="30"/>
    </location>
</feature>
<keyword evidence="2" id="KW-1133">Transmembrane helix</keyword>
<proteinExistence type="predicted"/>
<dbReference type="SUPFAM" id="SSF103190">
    <property type="entry name" value="Sensory domain-like"/>
    <property type="match status" value="1"/>
</dbReference>
<dbReference type="EMBL" id="AP028127">
    <property type="protein sequence ID" value="BEH91577.1"/>
    <property type="molecule type" value="Genomic_DNA"/>
</dbReference>
<keyword evidence="2" id="KW-0812">Transmembrane</keyword>
<dbReference type="NCBIfam" id="TIGR00254">
    <property type="entry name" value="GGDEF"/>
    <property type="match status" value="1"/>
</dbReference>
<gene>
    <name evidence="5" type="ORF">T23_16790</name>
</gene>
<evidence type="ECO:0000256" key="1">
    <source>
        <dbReference type="SAM" id="Coils"/>
    </source>
</evidence>
<dbReference type="RefSeq" id="WP_338617429.1">
    <property type="nucleotide sequence ID" value="NZ_AP028127.1"/>
</dbReference>
<evidence type="ECO:0008006" key="7">
    <source>
        <dbReference type="Google" id="ProtNLM"/>
    </source>
</evidence>
<feature type="domain" description="GGDEF" evidence="4">
    <location>
        <begin position="370"/>
        <end position="506"/>
    </location>
</feature>
<dbReference type="InterPro" id="IPR035919">
    <property type="entry name" value="EAL_sf"/>
</dbReference>
<keyword evidence="1" id="KW-0175">Coiled coil</keyword>
<dbReference type="Pfam" id="PF00990">
    <property type="entry name" value="GGDEF"/>
    <property type="match status" value="1"/>
</dbReference>
<evidence type="ECO:0000313" key="5">
    <source>
        <dbReference type="EMBL" id="BEH91577.1"/>
    </source>
</evidence>
<dbReference type="Proteomes" id="UP001432099">
    <property type="component" value="Chromosome"/>
</dbReference>
<sequence>MDLSKKINYKLITISLLFMLMFVLSTNILIGKILDSVITLTADVHYNQVSHQLRKDFEILKDSVETIATDKQVIGILEGNKSVEQLDQADKEVISWSENLYNDILEAMPFIKSPIGIVSFPGHYAFSNGTLYENYDFFNREWVKEAKGHRESQSFVTGIYSDFITGKETISIGSLVYGTNKKEPLGVIIIDIYADSFLDYVSNTFYSGRLEVEFLKEDEKSESFMIQNIQKGYYTRELNGLLPDYKLMFSFDKESIKQNDLIAGSVEVIELVIVSVGIFGAICLIVAIYIAFEPALKSIRKLKKIIVQLNQDNDFLNEKNEFVQLELMADVLGKTFDDKIESLIYYDSLTGLPNRKKLHLLCEELIEQNQPFALIFVDMNKFKMVNDIFGHTIGDRLLIRFSHITQRALGKRGIVTRYSGDEFVIIYKNYTNDAEFEFYYRNKIVPLFHLPVELMPDVKVFIEFSIGAAVFPRDGLEVSELIQKSDLMMYKNKSAGLRDKLIFFNDDVYKDLVYIENLKNELRTALLKDELTIVYQPIIDQQQRIVKAEALLRWKNKKLGNVSPQDFISYAEETREIIPIGCWVIEEVCRFIRDHQSSIEISINVSPIQLLEVDFFNCVEAMVEKYQIPFEKLSFELTESVLLEKSEALTQNLHNLRQKGCKILLDDFGTGYSSFSYLKTYPIDFLKLDRVFLSNTDNSDFMIISYINKIADLLNMGVIVEGVETEFQFKTLTKIGCELFQGYYFSRPLSEQNFINLIKP</sequence>
<dbReference type="InterPro" id="IPR050706">
    <property type="entry name" value="Cyclic-di-GMP_PDE-like"/>
</dbReference>
<dbReference type="SUPFAM" id="SSF141868">
    <property type="entry name" value="EAL domain-like"/>
    <property type="match status" value="1"/>
</dbReference>
<dbReference type="Pfam" id="PF00563">
    <property type="entry name" value="EAL"/>
    <property type="match status" value="1"/>
</dbReference>
<dbReference type="CDD" id="cd01948">
    <property type="entry name" value="EAL"/>
    <property type="match status" value="1"/>
</dbReference>
<dbReference type="SMART" id="SM00267">
    <property type="entry name" value="GGDEF"/>
    <property type="match status" value="1"/>
</dbReference>
<organism evidence="5 6">
    <name type="scientific">Turicibacter faecis</name>
    <dbReference type="NCBI Taxonomy" id="2963365"/>
    <lineage>
        <taxon>Bacteria</taxon>
        <taxon>Bacillati</taxon>
        <taxon>Bacillota</taxon>
        <taxon>Erysipelotrichia</taxon>
        <taxon>Erysipelotrichales</taxon>
        <taxon>Turicibacteraceae</taxon>
        <taxon>Turicibacter</taxon>
    </lineage>
</organism>
<dbReference type="InterPro" id="IPR000160">
    <property type="entry name" value="GGDEF_dom"/>
</dbReference>
<keyword evidence="6" id="KW-1185">Reference proteome</keyword>
<reference evidence="5" key="1">
    <citation type="journal article" date="2024" name="Int. J. Syst. Evol. Microbiol.">
        <title>Turicibacter faecis sp. nov., isolated from faeces of heart failure mouse model.</title>
        <authorList>
            <person name="Imamura Y."/>
            <person name="Motooka D."/>
            <person name="Nakajima Y."/>
            <person name="Ito S."/>
            <person name="Kitakaze M."/>
            <person name="Iida T."/>
            <person name="Nakamura S."/>
        </authorList>
    </citation>
    <scope>NUCLEOTIDE SEQUENCE</scope>
    <source>
        <strain evidence="5">TC023</strain>
    </source>
</reference>
<dbReference type="Gene3D" id="3.30.450.20">
    <property type="entry name" value="PAS domain"/>
    <property type="match status" value="2"/>
</dbReference>
<dbReference type="PROSITE" id="PS50883">
    <property type="entry name" value="EAL"/>
    <property type="match status" value="1"/>
</dbReference>
<dbReference type="SUPFAM" id="SSF55073">
    <property type="entry name" value="Nucleotide cyclase"/>
    <property type="match status" value="1"/>
</dbReference>
<protein>
    <recommendedName>
        <fullName evidence="7">EAL domain-containing protein</fullName>
    </recommendedName>
</protein>
<dbReference type="InterPro" id="IPR029787">
    <property type="entry name" value="Nucleotide_cyclase"/>
</dbReference>
<feature type="coiled-coil region" evidence="1">
    <location>
        <begin position="299"/>
        <end position="326"/>
    </location>
</feature>
<evidence type="ECO:0000313" key="6">
    <source>
        <dbReference type="Proteomes" id="UP001432099"/>
    </source>
</evidence>
<evidence type="ECO:0000259" key="3">
    <source>
        <dbReference type="PROSITE" id="PS50883"/>
    </source>
</evidence>
<evidence type="ECO:0000256" key="2">
    <source>
        <dbReference type="SAM" id="Phobius"/>
    </source>
</evidence>
<dbReference type="PROSITE" id="PS50887">
    <property type="entry name" value="GGDEF"/>
    <property type="match status" value="1"/>
</dbReference>
<feature type="domain" description="EAL" evidence="3">
    <location>
        <begin position="515"/>
        <end position="760"/>
    </location>
</feature>
<dbReference type="PANTHER" id="PTHR33121:SF70">
    <property type="entry name" value="SIGNALING PROTEIN YKOW"/>
    <property type="match status" value="1"/>
</dbReference>
<dbReference type="CDD" id="cd01949">
    <property type="entry name" value="GGDEF"/>
    <property type="match status" value="1"/>
</dbReference>
<keyword evidence="2" id="KW-0472">Membrane</keyword>
<dbReference type="Gene3D" id="3.20.20.450">
    <property type="entry name" value="EAL domain"/>
    <property type="match status" value="1"/>
</dbReference>
<dbReference type="InterPro" id="IPR029151">
    <property type="entry name" value="Sensor-like_sf"/>
</dbReference>
<dbReference type="SMART" id="SM00052">
    <property type="entry name" value="EAL"/>
    <property type="match status" value="1"/>
</dbReference>